<dbReference type="InterPro" id="IPR002397">
    <property type="entry name" value="Cyt_P450_B"/>
</dbReference>
<dbReference type="Pfam" id="PF00067">
    <property type="entry name" value="p450"/>
    <property type="match status" value="1"/>
</dbReference>
<comment type="similarity">
    <text evidence="2">Belongs to the cytochrome P450 family.</text>
</comment>
<sequence length="408" mass="45387">MAAPALPVGWDFTDPALWENRSPVAEFAQLRRTAPVWWNAQSDESSGGFRDGGYWVVSKLADIKEISKHPELFSSERKGAIIRLPGDITPEQMSLTGALLVNMDPPKHSKIRRIISKGFTPRAVESLRAALTERAARIVHEAKKSGSGDFVEQVACELPLQAIAELLGVPQADRRKLFDWSNQMLNYDDPEYGDPAMASTEILGYAWNMAEQRRACPVGDIVSELVHADVDGEALGSDEFGFFVILLAVAGNETTRNAITHGMKAFVDHPEQWEVYRQQRPRTAPDEIVRWATPVTAFQRTATQDLELGGQHIRQGQRLGLFYSSANFDEAGFTDPFTFDVLRDPNPHVGFGGTGAHYCVGANLARLEIDLMFNAIADAMPDLREVAEPVRLRSGWINGIKSWHVRYE</sequence>
<dbReference type="CDD" id="cd11033">
    <property type="entry name" value="CYP142-like"/>
    <property type="match status" value="1"/>
</dbReference>
<dbReference type="RefSeq" id="WP_281874213.1">
    <property type="nucleotide sequence ID" value="NZ_AP026978.1"/>
</dbReference>
<proteinExistence type="inferred from homology"/>
<evidence type="ECO:0000313" key="9">
    <source>
        <dbReference type="Proteomes" id="UP001317870"/>
    </source>
</evidence>
<dbReference type="Proteomes" id="UP001317870">
    <property type="component" value="Chromosome"/>
</dbReference>
<reference evidence="8 9" key="1">
    <citation type="submission" date="2022-11" db="EMBL/GenBank/DDBJ databases">
        <title>Genome Sequencing of Nocardia sp. ON39_IFM12276 and assembly.</title>
        <authorList>
            <person name="Shimojima M."/>
            <person name="Toyokawa M."/>
            <person name="Uesaka K."/>
        </authorList>
    </citation>
    <scope>NUCLEOTIDE SEQUENCE [LARGE SCALE GENOMIC DNA]</scope>
    <source>
        <strain evidence="8 9">IFM 12276</strain>
    </source>
</reference>
<evidence type="ECO:0000256" key="4">
    <source>
        <dbReference type="ARBA" id="ARBA00022723"/>
    </source>
</evidence>
<keyword evidence="3" id="KW-0349">Heme</keyword>
<comment type="cofactor">
    <cofactor evidence="1">
        <name>heme</name>
        <dbReference type="ChEBI" id="CHEBI:30413"/>
    </cofactor>
</comment>
<dbReference type="Gene3D" id="1.10.630.10">
    <property type="entry name" value="Cytochrome P450"/>
    <property type="match status" value="1"/>
</dbReference>
<organism evidence="8 9">
    <name type="scientific">Nocardia sputorum</name>
    <dbReference type="NCBI Taxonomy" id="2984338"/>
    <lineage>
        <taxon>Bacteria</taxon>
        <taxon>Bacillati</taxon>
        <taxon>Actinomycetota</taxon>
        <taxon>Actinomycetes</taxon>
        <taxon>Mycobacteriales</taxon>
        <taxon>Nocardiaceae</taxon>
        <taxon>Nocardia</taxon>
    </lineage>
</organism>
<protein>
    <submittedName>
        <fullName evidence="8">Cytochrome P450</fullName>
    </submittedName>
</protein>
<evidence type="ECO:0000256" key="2">
    <source>
        <dbReference type="ARBA" id="ARBA00010617"/>
    </source>
</evidence>
<evidence type="ECO:0000256" key="7">
    <source>
        <dbReference type="ARBA" id="ARBA00023033"/>
    </source>
</evidence>
<keyword evidence="6" id="KW-0408">Iron</keyword>
<keyword evidence="7" id="KW-0503">Monooxygenase</keyword>
<gene>
    <name evidence="8" type="ORF">IFM12276_41710</name>
</gene>
<dbReference type="PRINTS" id="PR00359">
    <property type="entry name" value="BP450"/>
</dbReference>
<evidence type="ECO:0000256" key="6">
    <source>
        <dbReference type="ARBA" id="ARBA00023004"/>
    </source>
</evidence>
<dbReference type="InterPro" id="IPR036396">
    <property type="entry name" value="Cyt_P450_sf"/>
</dbReference>
<evidence type="ECO:0000313" key="8">
    <source>
        <dbReference type="EMBL" id="BDU01143.1"/>
    </source>
</evidence>
<dbReference type="EMBL" id="AP026978">
    <property type="protein sequence ID" value="BDU01143.1"/>
    <property type="molecule type" value="Genomic_DNA"/>
</dbReference>
<keyword evidence="5" id="KW-0560">Oxidoreductase</keyword>
<keyword evidence="4" id="KW-0479">Metal-binding</keyword>
<evidence type="ECO:0000256" key="3">
    <source>
        <dbReference type="ARBA" id="ARBA00022617"/>
    </source>
</evidence>
<accession>A0ABN6U782</accession>
<dbReference type="PANTHER" id="PTHR46696">
    <property type="entry name" value="P450, PUTATIVE (EUROFUNG)-RELATED"/>
    <property type="match status" value="1"/>
</dbReference>
<evidence type="ECO:0000256" key="5">
    <source>
        <dbReference type="ARBA" id="ARBA00023002"/>
    </source>
</evidence>
<name>A0ABN6U782_9NOCA</name>
<dbReference type="SUPFAM" id="SSF48264">
    <property type="entry name" value="Cytochrome P450"/>
    <property type="match status" value="1"/>
</dbReference>
<evidence type="ECO:0000256" key="1">
    <source>
        <dbReference type="ARBA" id="ARBA00001971"/>
    </source>
</evidence>
<dbReference type="InterPro" id="IPR001128">
    <property type="entry name" value="Cyt_P450"/>
</dbReference>
<keyword evidence="9" id="KW-1185">Reference proteome</keyword>
<dbReference type="PANTHER" id="PTHR46696:SF4">
    <property type="entry name" value="BIOTIN BIOSYNTHESIS CYTOCHROME P450"/>
    <property type="match status" value="1"/>
</dbReference>